<dbReference type="Gene3D" id="3.30.70.80">
    <property type="entry name" value="Peptidase S8 propeptide/proteinase inhibitor I9"/>
    <property type="match status" value="1"/>
</dbReference>
<dbReference type="InterPro" id="IPR036852">
    <property type="entry name" value="Peptidase_S8/S53_dom_sf"/>
</dbReference>
<dbReference type="InterPro" id="IPR037045">
    <property type="entry name" value="S8pro/Inhibitor_I9_sf"/>
</dbReference>
<keyword evidence="13" id="KW-1185">Reference proteome</keyword>
<dbReference type="InterPro" id="IPR023828">
    <property type="entry name" value="Peptidase_S8_Ser-AS"/>
</dbReference>
<accession>A0AAV1EA33</accession>
<dbReference type="Pfam" id="PF00082">
    <property type="entry name" value="Peptidase_S8"/>
    <property type="match status" value="1"/>
</dbReference>
<evidence type="ECO:0000256" key="8">
    <source>
        <dbReference type="SAM" id="SignalP"/>
    </source>
</evidence>
<evidence type="ECO:0000256" key="4">
    <source>
        <dbReference type="ARBA" id="ARBA00022801"/>
    </source>
</evidence>
<dbReference type="PROSITE" id="PS51892">
    <property type="entry name" value="SUBTILASE"/>
    <property type="match status" value="1"/>
</dbReference>
<dbReference type="InterPro" id="IPR010259">
    <property type="entry name" value="S8pro/Inhibitor_I9"/>
</dbReference>
<dbReference type="EMBL" id="OX459125">
    <property type="protein sequence ID" value="CAI9116557.1"/>
    <property type="molecule type" value="Genomic_DNA"/>
</dbReference>
<evidence type="ECO:0000256" key="7">
    <source>
        <dbReference type="PROSITE-ProRule" id="PRU01240"/>
    </source>
</evidence>
<feature type="chain" id="PRO_5043370652" evidence="8">
    <location>
        <begin position="26"/>
        <end position="748"/>
    </location>
</feature>
<feature type="domain" description="Inhibitor I9" evidence="10">
    <location>
        <begin position="61"/>
        <end position="96"/>
    </location>
</feature>
<evidence type="ECO:0000259" key="9">
    <source>
        <dbReference type="Pfam" id="PF00082"/>
    </source>
</evidence>
<dbReference type="GO" id="GO:0006508">
    <property type="term" value="P:proteolysis"/>
    <property type="evidence" value="ECO:0007669"/>
    <property type="project" value="UniProtKB-KW"/>
</dbReference>
<dbReference type="Gene3D" id="3.50.30.30">
    <property type="match status" value="1"/>
</dbReference>
<organism evidence="12 13">
    <name type="scientific">Oldenlandia corymbosa var. corymbosa</name>
    <dbReference type="NCBI Taxonomy" id="529605"/>
    <lineage>
        <taxon>Eukaryota</taxon>
        <taxon>Viridiplantae</taxon>
        <taxon>Streptophyta</taxon>
        <taxon>Embryophyta</taxon>
        <taxon>Tracheophyta</taxon>
        <taxon>Spermatophyta</taxon>
        <taxon>Magnoliopsida</taxon>
        <taxon>eudicotyledons</taxon>
        <taxon>Gunneridae</taxon>
        <taxon>Pentapetalae</taxon>
        <taxon>asterids</taxon>
        <taxon>lamiids</taxon>
        <taxon>Gentianales</taxon>
        <taxon>Rubiaceae</taxon>
        <taxon>Rubioideae</taxon>
        <taxon>Spermacoceae</taxon>
        <taxon>Hedyotis-Oldenlandia complex</taxon>
        <taxon>Oldenlandia</taxon>
    </lineage>
</organism>
<dbReference type="InterPro" id="IPR041469">
    <property type="entry name" value="Subtilisin-like_FN3"/>
</dbReference>
<reference evidence="12" key="1">
    <citation type="submission" date="2023-03" db="EMBL/GenBank/DDBJ databases">
        <authorList>
            <person name="Julca I."/>
        </authorList>
    </citation>
    <scope>NUCLEOTIDE SEQUENCE</scope>
</reference>
<dbReference type="CDD" id="cd04852">
    <property type="entry name" value="Peptidases_S8_3"/>
    <property type="match status" value="1"/>
</dbReference>
<dbReference type="Gene3D" id="2.60.40.2310">
    <property type="match status" value="1"/>
</dbReference>
<feature type="active site" description="Charge relay system" evidence="6 7">
    <location>
        <position position="529"/>
    </location>
</feature>
<dbReference type="InterPro" id="IPR034197">
    <property type="entry name" value="Peptidases_S8_3"/>
</dbReference>
<feature type="active site" description="Charge relay system" evidence="6 7">
    <location>
        <position position="139"/>
    </location>
</feature>
<evidence type="ECO:0000313" key="13">
    <source>
        <dbReference type="Proteomes" id="UP001161247"/>
    </source>
</evidence>
<evidence type="ECO:0000256" key="2">
    <source>
        <dbReference type="ARBA" id="ARBA00022670"/>
    </source>
</evidence>
<proteinExistence type="inferred from homology"/>
<dbReference type="AlphaFoldDB" id="A0AAV1EA33"/>
<sequence length="748" mass="80533">MSAFPVFCFISLFLASFQLAVLVKAAENTQNAGVYIVYTGSPSSSSSNSDHIMSSSSIESHAFSGFAVRLSEEEAKLIAQRPEVISVFPDTVHHLHTTRSWDFLKEQSVVGLAPRLQVAKPSNRTSSVSGEDVIIGIFDTGIWLEAKSFNDAGLGPNPKKWKGKCIPGRDFKPFNCNRKLIGARNYFTFGKSTSPRNHDGHGTHVAAIAAGRPVAVASYHGLARGTAQGGAPGARIAVYRVCQDEYDCPGSATLKAFDDAIADGVDVINLSFGQYIMDSFLDDPISIGAFHAVENGILVVGSAGNGGADPEPPTIQNVAPWILTVGATTIDRFFESDVVLGNNKVIKGGGVHSAKLRKTPSHPLTDGSSAMKPDADIAEAMNCYRNALHEKKVKGKIVLCEDSLDTSPAGQYEDIKFLGGIGMLYKDNYVLLVDSVSDSMPRIPISWEDGDQIPSYINWTRKPVATILPTKVVANHTPAPTVAYFSGKGPIYDNDYLIKPDIVAPGVDILSAWPSNETNEAFNILSGTSMACPHVSGVAALVKSRYPSWNPSAIKSAIMTTANPNNNLKKPIGTHFGDGGDPYYIGAGEVTVTGPLQPGLVYETEIADYLLFLCNKGHDVARIKLISSKLPANFSCPSNATEESIPDMNYPSIIVPNFNALGQQKKVKRTVTNVGEEESSYVASVETSFTNNVIVRVNPGKLQFTKNTKKLSYEVTFRHNSSIMYGSAIGSITWSNSKYSVRIPFIVT</sequence>
<feature type="active site" description="Charge relay system" evidence="6 7">
    <location>
        <position position="201"/>
    </location>
</feature>
<feature type="domain" description="Peptidase S8/S53" evidence="9">
    <location>
        <begin position="130"/>
        <end position="568"/>
    </location>
</feature>
<dbReference type="GO" id="GO:0004252">
    <property type="term" value="F:serine-type endopeptidase activity"/>
    <property type="evidence" value="ECO:0007669"/>
    <property type="project" value="UniProtKB-UniRule"/>
</dbReference>
<dbReference type="PROSITE" id="PS00138">
    <property type="entry name" value="SUBTILASE_SER"/>
    <property type="match status" value="1"/>
</dbReference>
<dbReference type="InterPro" id="IPR045051">
    <property type="entry name" value="SBT"/>
</dbReference>
<keyword evidence="3 8" id="KW-0732">Signal</keyword>
<comment type="similarity">
    <text evidence="1 7">Belongs to the peptidase S8 family.</text>
</comment>
<feature type="domain" description="Subtilisin-like protease fibronectin type-III" evidence="11">
    <location>
        <begin position="647"/>
        <end position="747"/>
    </location>
</feature>
<dbReference type="Pfam" id="PF05922">
    <property type="entry name" value="Inhibitor_I9"/>
    <property type="match status" value="1"/>
</dbReference>
<keyword evidence="2 7" id="KW-0645">Protease</keyword>
<dbReference type="Proteomes" id="UP001161247">
    <property type="component" value="Chromosome 8"/>
</dbReference>
<evidence type="ECO:0000256" key="3">
    <source>
        <dbReference type="ARBA" id="ARBA00022729"/>
    </source>
</evidence>
<dbReference type="InterPro" id="IPR000209">
    <property type="entry name" value="Peptidase_S8/S53_dom"/>
</dbReference>
<dbReference type="SUPFAM" id="SSF52743">
    <property type="entry name" value="Subtilisin-like"/>
    <property type="match status" value="1"/>
</dbReference>
<keyword evidence="4 7" id="KW-0378">Hydrolase</keyword>
<dbReference type="Gene3D" id="3.40.50.200">
    <property type="entry name" value="Peptidase S8/S53 domain"/>
    <property type="match status" value="1"/>
</dbReference>
<name>A0AAV1EA33_OLDCO</name>
<dbReference type="PANTHER" id="PTHR10795">
    <property type="entry name" value="PROPROTEIN CONVERTASE SUBTILISIN/KEXIN"/>
    <property type="match status" value="1"/>
</dbReference>
<protein>
    <submittedName>
        <fullName evidence="12">OLC1v1017741C3</fullName>
    </submittedName>
</protein>
<dbReference type="PRINTS" id="PR00723">
    <property type="entry name" value="SUBTILISIN"/>
</dbReference>
<evidence type="ECO:0000259" key="10">
    <source>
        <dbReference type="Pfam" id="PF05922"/>
    </source>
</evidence>
<dbReference type="CDD" id="cd02120">
    <property type="entry name" value="PA_subtilisin_like"/>
    <property type="match status" value="1"/>
</dbReference>
<evidence type="ECO:0000256" key="1">
    <source>
        <dbReference type="ARBA" id="ARBA00011073"/>
    </source>
</evidence>
<feature type="signal peptide" evidence="8">
    <location>
        <begin position="1"/>
        <end position="25"/>
    </location>
</feature>
<dbReference type="Pfam" id="PF17766">
    <property type="entry name" value="fn3_6"/>
    <property type="match status" value="1"/>
</dbReference>
<evidence type="ECO:0000313" key="12">
    <source>
        <dbReference type="EMBL" id="CAI9116557.1"/>
    </source>
</evidence>
<keyword evidence="5 7" id="KW-0720">Serine protease</keyword>
<evidence type="ECO:0000259" key="11">
    <source>
        <dbReference type="Pfam" id="PF17766"/>
    </source>
</evidence>
<dbReference type="InterPro" id="IPR015500">
    <property type="entry name" value="Peptidase_S8_subtilisin-rel"/>
</dbReference>
<gene>
    <name evidence="12" type="ORF">OLC1_LOCUS22822</name>
</gene>
<evidence type="ECO:0000256" key="6">
    <source>
        <dbReference type="PIRSR" id="PIRSR615500-1"/>
    </source>
</evidence>
<evidence type="ECO:0000256" key="5">
    <source>
        <dbReference type="ARBA" id="ARBA00022825"/>
    </source>
</evidence>